<evidence type="ECO:0000256" key="1">
    <source>
        <dbReference type="SAM" id="Phobius"/>
    </source>
</evidence>
<feature type="transmembrane region" description="Helical" evidence="1">
    <location>
        <begin position="6"/>
        <end position="23"/>
    </location>
</feature>
<organism evidence="2">
    <name type="scientific">bioreactor metagenome</name>
    <dbReference type="NCBI Taxonomy" id="1076179"/>
    <lineage>
        <taxon>unclassified sequences</taxon>
        <taxon>metagenomes</taxon>
        <taxon>ecological metagenomes</taxon>
    </lineage>
</organism>
<keyword evidence="1" id="KW-0812">Transmembrane</keyword>
<proteinExistence type="predicted"/>
<evidence type="ECO:0000313" key="2">
    <source>
        <dbReference type="EMBL" id="MPM72514.1"/>
    </source>
</evidence>
<keyword evidence="1" id="KW-1133">Transmembrane helix</keyword>
<accession>A0A645C9G5</accession>
<feature type="transmembrane region" description="Helical" evidence="1">
    <location>
        <begin position="109"/>
        <end position="129"/>
    </location>
</feature>
<gene>
    <name evidence="2" type="ORF">SDC9_119490</name>
</gene>
<dbReference type="AlphaFoldDB" id="A0A645C9G5"/>
<dbReference type="EMBL" id="VSSQ01024789">
    <property type="protein sequence ID" value="MPM72514.1"/>
    <property type="molecule type" value="Genomic_DNA"/>
</dbReference>
<sequence length="151" mass="16198">MAEAVILWSPVIIIGLIPALIQLSTASVDSTLGGSIIAISPTKVKSFSSSNSSFLFSSISLKAKAKTLSPFLENSILVCCIFSCISSVNDAIPFEFSTLTDLSKRTSRAPLVIIIFFPEILCMVLISFLSESKGNSCNLSYSFLIFNSSKP</sequence>
<protein>
    <submittedName>
        <fullName evidence="2">Uncharacterized protein</fullName>
    </submittedName>
</protein>
<comment type="caution">
    <text evidence="2">The sequence shown here is derived from an EMBL/GenBank/DDBJ whole genome shotgun (WGS) entry which is preliminary data.</text>
</comment>
<reference evidence="2" key="1">
    <citation type="submission" date="2019-08" db="EMBL/GenBank/DDBJ databases">
        <authorList>
            <person name="Kucharzyk K."/>
            <person name="Murdoch R.W."/>
            <person name="Higgins S."/>
            <person name="Loffler F."/>
        </authorList>
    </citation>
    <scope>NUCLEOTIDE SEQUENCE</scope>
</reference>
<keyword evidence="1" id="KW-0472">Membrane</keyword>
<name>A0A645C9G5_9ZZZZ</name>